<dbReference type="EMBL" id="MN740864">
    <property type="protein sequence ID" value="QHS83015.1"/>
    <property type="molecule type" value="Genomic_DNA"/>
</dbReference>
<dbReference type="Gene3D" id="1.25.40.20">
    <property type="entry name" value="Ankyrin repeat-containing domain"/>
    <property type="match status" value="1"/>
</dbReference>
<name>A0A6C0AUW2_9ZZZZ</name>
<dbReference type="SUPFAM" id="SSF48403">
    <property type="entry name" value="Ankyrin repeat"/>
    <property type="match status" value="1"/>
</dbReference>
<dbReference type="AlphaFoldDB" id="A0A6C0AUW2"/>
<evidence type="ECO:0000313" key="1">
    <source>
        <dbReference type="EMBL" id="QHS83015.1"/>
    </source>
</evidence>
<proteinExistence type="predicted"/>
<sequence>MQADSQSMHTLREQHVPRTDRMEWRFNMQEVRWQRAPCADDSAQLFNVGDVLRGCLEGDAAHVAMTLVWFNSQCREFDIFGNSVFDAVRDGMLLACQRDYVDVVRALLDVDGVLAVDVHYRDDFYFAEACNAGSARVVRELLSLRGGREIPVARDNYACFRRACRFRHVAVVREFLALPLHRRPLPELQALHAAVCGDALRAWTHTVHDCRHKLPWNGLHPAVHHELARDVRATLHAARRWCVAYKRRGAA</sequence>
<dbReference type="InterPro" id="IPR036770">
    <property type="entry name" value="Ankyrin_rpt-contain_sf"/>
</dbReference>
<reference evidence="1" key="1">
    <citation type="journal article" date="2020" name="Nature">
        <title>Giant virus diversity and host interactions through global metagenomics.</title>
        <authorList>
            <person name="Schulz F."/>
            <person name="Roux S."/>
            <person name="Paez-Espino D."/>
            <person name="Jungbluth S."/>
            <person name="Walsh D.A."/>
            <person name="Denef V.J."/>
            <person name="McMahon K.D."/>
            <person name="Konstantinidis K.T."/>
            <person name="Eloe-Fadrosh E.A."/>
            <person name="Kyrpides N.C."/>
            <person name="Woyke T."/>
        </authorList>
    </citation>
    <scope>NUCLEOTIDE SEQUENCE</scope>
    <source>
        <strain evidence="1">GVMAG-S-1103017-74</strain>
    </source>
</reference>
<accession>A0A6C0AUW2</accession>
<organism evidence="1">
    <name type="scientific">viral metagenome</name>
    <dbReference type="NCBI Taxonomy" id="1070528"/>
    <lineage>
        <taxon>unclassified sequences</taxon>
        <taxon>metagenomes</taxon>
        <taxon>organismal metagenomes</taxon>
    </lineage>
</organism>
<protein>
    <submittedName>
        <fullName evidence="1">Uncharacterized protein</fullName>
    </submittedName>
</protein>